<dbReference type="STRING" id="448386.A0A2V3IUF6"/>
<organism evidence="9 10">
    <name type="scientific">Gracilariopsis chorda</name>
    <dbReference type="NCBI Taxonomy" id="448386"/>
    <lineage>
        <taxon>Eukaryota</taxon>
        <taxon>Rhodophyta</taxon>
        <taxon>Florideophyceae</taxon>
        <taxon>Rhodymeniophycidae</taxon>
        <taxon>Gracilariales</taxon>
        <taxon>Gracilariaceae</taxon>
        <taxon>Gracilariopsis</taxon>
    </lineage>
</organism>
<evidence type="ECO:0000256" key="6">
    <source>
        <dbReference type="PIRNR" id="PIRNR015840"/>
    </source>
</evidence>
<accession>A0A2V3IUF6</accession>
<dbReference type="PANTHER" id="PTHR10926">
    <property type="entry name" value="CELL CYCLE CONTROL PROTEIN 50"/>
    <property type="match status" value="1"/>
</dbReference>
<evidence type="ECO:0000256" key="5">
    <source>
        <dbReference type="ARBA" id="ARBA00023136"/>
    </source>
</evidence>
<evidence type="ECO:0000313" key="9">
    <source>
        <dbReference type="EMBL" id="PXF45347.1"/>
    </source>
</evidence>
<evidence type="ECO:0000256" key="1">
    <source>
        <dbReference type="ARBA" id="ARBA00004141"/>
    </source>
</evidence>
<feature type="transmembrane region" description="Helical" evidence="8">
    <location>
        <begin position="333"/>
        <end position="354"/>
    </location>
</feature>
<evidence type="ECO:0000256" key="3">
    <source>
        <dbReference type="ARBA" id="ARBA00022692"/>
    </source>
</evidence>
<keyword evidence="4 8" id="KW-1133">Transmembrane helix</keyword>
<comment type="similarity">
    <text evidence="2 6">Belongs to the CDC50/LEM3 family.</text>
</comment>
<protein>
    <submittedName>
        <fullName evidence="9">ALA-interacting subunit 5</fullName>
    </submittedName>
</protein>
<comment type="caution">
    <text evidence="9">The sequence shown here is derived from an EMBL/GenBank/DDBJ whole genome shotgun (WGS) entry which is preliminary data.</text>
</comment>
<dbReference type="OrthoDB" id="340608at2759"/>
<evidence type="ECO:0000256" key="8">
    <source>
        <dbReference type="SAM" id="Phobius"/>
    </source>
</evidence>
<proteinExistence type="inferred from homology"/>
<name>A0A2V3IUF6_9FLOR</name>
<evidence type="ECO:0000256" key="7">
    <source>
        <dbReference type="SAM" id="MobiDB-lite"/>
    </source>
</evidence>
<feature type="transmembrane region" description="Helical" evidence="8">
    <location>
        <begin position="69"/>
        <end position="89"/>
    </location>
</feature>
<evidence type="ECO:0000256" key="2">
    <source>
        <dbReference type="ARBA" id="ARBA00009457"/>
    </source>
</evidence>
<keyword evidence="10" id="KW-1185">Reference proteome</keyword>
<dbReference type="PANTHER" id="PTHR10926:SF0">
    <property type="entry name" value="CDC50, ISOFORM A"/>
    <property type="match status" value="1"/>
</dbReference>
<evidence type="ECO:0000256" key="4">
    <source>
        <dbReference type="ARBA" id="ARBA00022989"/>
    </source>
</evidence>
<sequence>MRLPRLRRALRQPSADDDDWGTSSPAAIMDENIPPTVRTRDKSFAAAIATVKQQDLSSYTCTFSPRCVISLYFAIALVFIPIGSALLAGTASIRSTGKQVYSTVSACIPKGDNVSTDCLVEVPIDKPIPAPSYLFYSLTDFHQNARKYVKSRSDVMNMGKVPTTSLEVSTCEPWLFKPNTTQGEKGFDPAEFRYPCGLTAFSTFNDTFQFCKDEKCEQRVKWKKKGIAWWTDVEHKFRPNQDSRFFTEAVDDRASARDRTSANDLLQDEDFIVWMRLSAFRDFDKLYRIIDEDLPGNSTFYMSINSTFPVSSFNGTKAFEVSTVKWFGGRNPFLGGAYLFVGMAALSVACFLLATHVCSPQSSRPSDPAIWLRDYLHKLDME</sequence>
<feature type="region of interest" description="Disordered" evidence="7">
    <location>
        <begin position="12"/>
        <end position="32"/>
    </location>
</feature>
<dbReference type="AlphaFoldDB" id="A0A2V3IUF6"/>
<dbReference type="Proteomes" id="UP000247409">
    <property type="component" value="Unassembled WGS sequence"/>
</dbReference>
<dbReference type="GO" id="GO:0005783">
    <property type="term" value="C:endoplasmic reticulum"/>
    <property type="evidence" value="ECO:0007669"/>
    <property type="project" value="TreeGrafter"/>
</dbReference>
<dbReference type="GO" id="GO:0005794">
    <property type="term" value="C:Golgi apparatus"/>
    <property type="evidence" value="ECO:0007669"/>
    <property type="project" value="TreeGrafter"/>
</dbReference>
<dbReference type="GO" id="GO:0005886">
    <property type="term" value="C:plasma membrane"/>
    <property type="evidence" value="ECO:0007669"/>
    <property type="project" value="TreeGrafter"/>
</dbReference>
<dbReference type="PIRSF" id="PIRSF015840">
    <property type="entry name" value="DUF284_TM_euk"/>
    <property type="match status" value="1"/>
</dbReference>
<dbReference type="InterPro" id="IPR005045">
    <property type="entry name" value="CDC50/LEM3_fam"/>
</dbReference>
<dbReference type="Pfam" id="PF03381">
    <property type="entry name" value="CDC50"/>
    <property type="match status" value="1"/>
</dbReference>
<evidence type="ECO:0000313" key="10">
    <source>
        <dbReference type="Proteomes" id="UP000247409"/>
    </source>
</evidence>
<gene>
    <name evidence="9" type="ORF">BWQ96_04867</name>
</gene>
<dbReference type="EMBL" id="NBIV01000062">
    <property type="protein sequence ID" value="PXF45347.1"/>
    <property type="molecule type" value="Genomic_DNA"/>
</dbReference>
<reference evidence="9 10" key="1">
    <citation type="journal article" date="2018" name="Mol. Biol. Evol.">
        <title>Analysis of the draft genome of the red seaweed Gracilariopsis chorda provides insights into genome size evolution in Rhodophyta.</title>
        <authorList>
            <person name="Lee J."/>
            <person name="Yang E.C."/>
            <person name="Graf L."/>
            <person name="Yang J.H."/>
            <person name="Qiu H."/>
            <person name="Zel Zion U."/>
            <person name="Chan C.X."/>
            <person name="Stephens T.G."/>
            <person name="Weber A.P.M."/>
            <person name="Boo G.H."/>
            <person name="Boo S.M."/>
            <person name="Kim K.M."/>
            <person name="Shin Y."/>
            <person name="Jung M."/>
            <person name="Lee S.J."/>
            <person name="Yim H.S."/>
            <person name="Lee J.H."/>
            <person name="Bhattacharya D."/>
            <person name="Yoon H.S."/>
        </authorList>
    </citation>
    <scope>NUCLEOTIDE SEQUENCE [LARGE SCALE GENOMIC DNA]</scope>
    <source>
        <strain evidence="9 10">SKKU-2015</strain>
        <tissue evidence="9">Whole body</tissue>
    </source>
</reference>
<comment type="subcellular location">
    <subcellularLocation>
        <location evidence="1">Membrane</location>
        <topology evidence="1">Multi-pass membrane protein</topology>
    </subcellularLocation>
</comment>
<keyword evidence="3 8" id="KW-0812">Transmembrane</keyword>
<keyword evidence="5 6" id="KW-0472">Membrane</keyword>